<keyword evidence="1" id="KW-1133">Transmembrane helix</keyword>
<name>A0AAV3ZWZ1_9GAST</name>
<feature type="domain" description="Letm1 RBD" evidence="2">
    <location>
        <begin position="271"/>
        <end position="315"/>
    </location>
</feature>
<accession>A0AAV3ZWZ1</accession>
<dbReference type="EMBL" id="BLXT01003024">
    <property type="protein sequence ID" value="GFN99704.1"/>
    <property type="molecule type" value="Genomic_DNA"/>
</dbReference>
<feature type="transmembrane region" description="Helical" evidence="1">
    <location>
        <begin position="155"/>
        <end position="178"/>
    </location>
</feature>
<evidence type="ECO:0000259" key="2">
    <source>
        <dbReference type="Pfam" id="PF07766"/>
    </source>
</evidence>
<organism evidence="3 4">
    <name type="scientific">Plakobranchus ocellatus</name>
    <dbReference type="NCBI Taxonomy" id="259542"/>
    <lineage>
        <taxon>Eukaryota</taxon>
        <taxon>Metazoa</taxon>
        <taxon>Spiralia</taxon>
        <taxon>Lophotrochozoa</taxon>
        <taxon>Mollusca</taxon>
        <taxon>Gastropoda</taxon>
        <taxon>Heterobranchia</taxon>
        <taxon>Euthyneura</taxon>
        <taxon>Panpulmonata</taxon>
        <taxon>Sacoglossa</taxon>
        <taxon>Placobranchoidea</taxon>
        <taxon>Plakobranchidae</taxon>
        <taxon>Plakobranchus</taxon>
    </lineage>
</organism>
<keyword evidence="4" id="KW-1185">Reference proteome</keyword>
<evidence type="ECO:0000313" key="3">
    <source>
        <dbReference type="EMBL" id="GFN99704.1"/>
    </source>
</evidence>
<dbReference type="Proteomes" id="UP000735302">
    <property type="component" value="Unassembled WGS sequence"/>
</dbReference>
<dbReference type="Pfam" id="PF07766">
    <property type="entry name" value="LETM1_RBD"/>
    <property type="match status" value="2"/>
</dbReference>
<comment type="caution">
    <text evidence="3">The sequence shown here is derived from an EMBL/GenBank/DDBJ whole genome shotgun (WGS) entry which is preliminary data.</text>
</comment>
<dbReference type="GO" id="GO:0043022">
    <property type="term" value="F:ribosome binding"/>
    <property type="evidence" value="ECO:0007669"/>
    <property type="project" value="InterPro"/>
</dbReference>
<feature type="domain" description="Letm1 RBD" evidence="2">
    <location>
        <begin position="139"/>
        <end position="267"/>
    </location>
</feature>
<proteinExistence type="predicted"/>
<reference evidence="3 4" key="1">
    <citation type="journal article" date="2021" name="Elife">
        <title>Chloroplast acquisition without the gene transfer in kleptoplastic sea slugs, Plakobranchus ocellatus.</title>
        <authorList>
            <person name="Maeda T."/>
            <person name="Takahashi S."/>
            <person name="Yoshida T."/>
            <person name="Shimamura S."/>
            <person name="Takaki Y."/>
            <person name="Nagai Y."/>
            <person name="Toyoda A."/>
            <person name="Suzuki Y."/>
            <person name="Arimoto A."/>
            <person name="Ishii H."/>
            <person name="Satoh N."/>
            <person name="Nishiyama T."/>
            <person name="Hasebe M."/>
            <person name="Maruyama T."/>
            <person name="Minagawa J."/>
            <person name="Obokata J."/>
            <person name="Shigenobu S."/>
        </authorList>
    </citation>
    <scope>NUCLEOTIDE SEQUENCE [LARGE SCALE GENOMIC DNA]</scope>
</reference>
<keyword evidence="1" id="KW-0812">Transmembrane</keyword>
<dbReference type="InterPro" id="IPR033122">
    <property type="entry name" value="LETM1-like_RBD"/>
</dbReference>
<evidence type="ECO:0000256" key="1">
    <source>
        <dbReference type="SAM" id="Phobius"/>
    </source>
</evidence>
<dbReference type="AlphaFoldDB" id="A0AAV3ZWZ1"/>
<protein>
    <submittedName>
        <fullName evidence="3">Letm1 domain-containing protein 1</fullName>
    </submittedName>
</protein>
<evidence type="ECO:0000313" key="4">
    <source>
        <dbReference type="Proteomes" id="UP000735302"/>
    </source>
</evidence>
<gene>
    <name evidence="3" type="ORF">PoB_002621000</name>
</gene>
<sequence>MAASIRVYASRSCLRPSGLTPGIGFPSYLSLFQTSTNSKYFIPSACCQCHLHPKIKRWYSTEESEDKVKVPSRPRRYALNKLVTILSNSIDKLEQRLPPKVSEVYRTARTGIRAFIADAKEYYRITRQLWSGHGLAEFSRKDLELYRQCSHDLPVMSIALLISLAPGGVLIFPLAYMFPRLLLSHHFWTPQQKQEFLELKMVKQLRHYETLFRLLERKMLGISSEESRLGLQRVVRKLESNQPVSASELTELHHAFEGRPFGTDFLSLRHRACMWRGLNPHGLEAKQKMDYLKEWTTVSSLIHEPSVSLLLHLPVLLSYSHPANRKLLKEIRDKRKS</sequence>
<keyword evidence="1" id="KW-0472">Membrane</keyword>